<evidence type="ECO:0000256" key="1">
    <source>
        <dbReference type="SAM" id="Phobius"/>
    </source>
</evidence>
<dbReference type="EMBL" id="JAVFWL010000001">
    <property type="protein sequence ID" value="KAK6725946.1"/>
    <property type="molecule type" value="Genomic_DNA"/>
</dbReference>
<evidence type="ECO:0000313" key="2">
    <source>
        <dbReference type="EMBL" id="KAK6725946.1"/>
    </source>
</evidence>
<protein>
    <recommendedName>
        <fullName evidence="4">G protein-coupled receptor</fullName>
    </recommendedName>
</protein>
<feature type="transmembrane region" description="Helical" evidence="1">
    <location>
        <begin position="28"/>
        <end position="48"/>
    </location>
</feature>
<organism evidence="2 3">
    <name type="scientific">Necator americanus</name>
    <name type="common">Human hookworm</name>
    <dbReference type="NCBI Taxonomy" id="51031"/>
    <lineage>
        <taxon>Eukaryota</taxon>
        <taxon>Metazoa</taxon>
        <taxon>Ecdysozoa</taxon>
        <taxon>Nematoda</taxon>
        <taxon>Chromadorea</taxon>
        <taxon>Rhabditida</taxon>
        <taxon>Rhabditina</taxon>
        <taxon>Rhabditomorpha</taxon>
        <taxon>Strongyloidea</taxon>
        <taxon>Ancylostomatidae</taxon>
        <taxon>Bunostominae</taxon>
        <taxon>Necator</taxon>
    </lineage>
</organism>
<keyword evidence="1" id="KW-0812">Transmembrane</keyword>
<proteinExistence type="predicted"/>
<evidence type="ECO:0008006" key="4">
    <source>
        <dbReference type="Google" id="ProtNLM"/>
    </source>
</evidence>
<comment type="caution">
    <text evidence="2">The sequence shown here is derived from an EMBL/GenBank/DDBJ whole genome shotgun (WGS) entry which is preliminary data.</text>
</comment>
<accession>A0ABR1BHF6</accession>
<gene>
    <name evidence="2" type="primary">Necator_chrI.g450</name>
    <name evidence="2" type="ORF">RB195_004328</name>
</gene>
<keyword evidence="1" id="KW-1133">Transmembrane helix</keyword>
<feature type="transmembrane region" description="Helical" evidence="1">
    <location>
        <begin position="68"/>
        <end position="91"/>
    </location>
</feature>
<reference evidence="2 3" key="1">
    <citation type="submission" date="2023-08" db="EMBL/GenBank/DDBJ databases">
        <title>A Necator americanus chromosomal reference genome.</title>
        <authorList>
            <person name="Ilik V."/>
            <person name="Petrzelkova K.J."/>
            <person name="Pardy F."/>
            <person name="Fuh T."/>
            <person name="Niatou-Singa F.S."/>
            <person name="Gouil Q."/>
            <person name="Baker L."/>
            <person name="Ritchie M.E."/>
            <person name="Jex A.R."/>
            <person name="Gazzola D."/>
            <person name="Li H."/>
            <person name="Toshio Fujiwara R."/>
            <person name="Zhan B."/>
            <person name="Aroian R.V."/>
            <person name="Pafco B."/>
            <person name="Schwarz E.M."/>
        </authorList>
    </citation>
    <scope>NUCLEOTIDE SEQUENCE [LARGE SCALE GENOMIC DNA]</scope>
    <source>
        <strain evidence="2 3">Aroian</strain>
        <tissue evidence="2">Whole animal</tissue>
    </source>
</reference>
<keyword evidence="3" id="KW-1185">Reference proteome</keyword>
<feature type="transmembrane region" description="Helical" evidence="1">
    <location>
        <begin position="112"/>
        <end position="139"/>
    </location>
</feature>
<keyword evidence="1" id="KW-0472">Membrane</keyword>
<name>A0ABR1BHF6_NECAM</name>
<evidence type="ECO:0000313" key="3">
    <source>
        <dbReference type="Proteomes" id="UP001303046"/>
    </source>
</evidence>
<sequence length="213" mass="24380">MCTSHRLFLVAARFCCIAQRNAPIVTHLLLVQDAGINIASFGMLFVVIERAIASRFTTTYEVQCTGFIVPSLLCSTVALIVIVLVNISLYRQRHHFMMDLTNKYQMDENIRVCRYLIPVAINNVMTQVVFILLIAYSVFFTDIPLGHDTSYLSHAYDLLLAYERDFFVIALVLRSQKFDQLVKRRRRTSKVVEMEAAAAATSDHFNSLKKMWS</sequence>
<dbReference type="Proteomes" id="UP001303046">
    <property type="component" value="Unassembled WGS sequence"/>
</dbReference>